<dbReference type="EMBL" id="SHKW01000001">
    <property type="protein sequence ID" value="RZU43190.1"/>
    <property type="molecule type" value="Genomic_DNA"/>
</dbReference>
<dbReference type="PANTHER" id="PTHR21240">
    <property type="entry name" value="2-AMINO-3-CARBOXYLMUCONATE-6-SEMIALDEHYDE DECARBOXYLASE"/>
    <property type="match status" value="1"/>
</dbReference>
<dbReference type="OrthoDB" id="9771932at2"/>
<dbReference type="Pfam" id="PF04909">
    <property type="entry name" value="Amidohydro_2"/>
    <property type="match status" value="1"/>
</dbReference>
<gene>
    <name evidence="3" type="ORF">BDD14_4822</name>
</gene>
<dbReference type="GO" id="GO:0016787">
    <property type="term" value="F:hydrolase activity"/>
    <property type="evidence" value="ECO:0007669"/>
    <property type="project" value="InterPro"/>
</dbReference>
<feature type="domain" description="Amidohydrolase-related" evidence="2">
    <location>
        <begin position="46"/>
        <end position="245"/>
    </location>
</feature>
<dbReference type="AlphaFoldDB" id="A0A4Q7YZC1"/>
<dbReference type="GO" id="GO:0005737">
    <property type="term" value="C:cytoplasm"/>
    <property type="evidence" value="ECO:0007669"/>
    <property type="project" value="TreeGrafter"/>
</dbReference>
<dbReference type="InterPro" id="IPR006680">
    <property type="entry name" value="Amidohydro-rel"/>
</dbReference>
<protein>
    <recommendedName>
        <fullName evidence="2">Amidohydrolase-related domain-containing protein</fullName>
    </recommendedName>
</protein>
<comment type="caution">
    <text evidence="3">The sequence shown here is derived from an EMBL/GenBank/DDBJ whole genome shotgun (WGS) entry which is preliminary data.</text>
</comment>
<keyword evidence="4" id="KW-1185">Reference proteome</keyword>
<dbReference type="InterPro" id="IPR032465">
    <property type="entry name" value="ACMSD"/>
</dbReference>
<accession>A0A4Q7YZC1</accession>
<sequence length="247" mass="27117">MPKVIDTHAHLGECCVFGLYGTEEDMIRRMDECGVDATIVQPFPGARDYVHRHDEIAELCAKHPGRFFGLASLSPHVGRDKYEREVERCIKELKFVSVKLHTIGHGVNPLTEDGDLVFATAHALGIPCMVHTGAGIPFSLPALCIPAANKYPDLKIVLAHAGGGIVSAEAQVAASICDNLYLETSWCLGEDIRWMINTIGPDRVMMGADLPSNVPVEFAKYRALDLEAEVYNKVMGQTAVEVFNLKW</sequence>
<name>A0A4Q7YZC1_9BACT</name>
<evidence type="ECO:0000313" key="4">
    <source>
        <dbReference type="Proteomes" id="UP000292958"/>
    </source>
</evidence>
<dbReference type="PANTHER" id="PTHR21240:SF28">
    <property type="entry name" value="ISO-OROTATE DECARBOXYLASE (EUROFUNG)"/>
    <property type="match status" value="1"/>
</dbReference>
<dbReference type="Gene3D" id="3.20.20.140">
    <property type="entry name" value="Metal-dependent hydrolases"/>
    <property type="match status" value="1"/>
</dbReference>
<dbReference type="GO" id="GO:0019748">
    <property type="term" value="P:secondary metabolic process"/>
    <property type="evidence" value="ECO:0007669"/>
    <property type="project" value="TreeGrafter"/>
</dbReference>
<dbReference type="InterPro" id="IPR032466">
    <property type="entry name" value="Metal_Hydrolase"/>
</dbReference>
<keyword evidence="1" id="KW-0456">Lyase</keyword>
<evidence type="ECO:0000313" key="3">
    <source>
        <dbReference type="EMBL" id="RZU43190.1"/>
    </source>
</evidence>
<dbReference type="RefSeq" id="WP_130421558.1">
    <property type="nucleotide sequence ID" value="NZ_SHKW01000001.1"/>
</dbReference>
<evidence type="ECO:0000256" key="1">
    <source>
        <dbReference type="ARBA" id="ARBA00023239"/>
    </source>
</evidence>
<proteinExistence type="predicted"/>
<organism evidence="3 4">
    <name type="scientific">Edaphobacter modestus</name>
    <dbReference type="NCBI Taxonomy" id="388466"/>
    <lineage>
        <taxon>Bacteria</taxon>
        <taxon>Pseudomonadati</taxon>
        <taxon>Acidobacteriota</taxon>
        <taxon>Terriglobia</taxon>
        <taxon>Terriglobales</taxon>
        <taxon>Acidobacteriaceae</taxon>
        <taxon>Edaphobacter</taxon>
    </lineage>
</organism>
<dbReference type="SUPFAM" id="SSF51556">
    <property type="entry name" value="Metallo-dependent hydrolases"/>
    <property type="match status" value="1"/>
</dbReference>
<dbReference type="GO" id="GO:0016831">
    <property type="term" value="F:carboxy-lyase activity"/>
    <property type="evidence" value="ECO:0007669"/>
    <property type="project" value="InterPro"/>
</dbReference>
<evidence type="ECO:0000259" key="2">
    <source>
        <dbReference type="Pfam" id="PF04909"/>
    </source>
</evidence>
<dbReference type="Proteomes" id="UP000292958">
    <property type="component" value="Unassembled WGS sequence"/>
</dbReference>
<reference evidence="3 4" key="1">
    <citation type="submission" date="2019-02" db="EMBL/GenBank/DDBJ databases">
        <title>Genomic Encyclopedia of Archaeal and Bacterial Type Strains, Phase II (KMG-II): from individual species to whole genera.</title>
        <authorList>
            <person name="Goeker M."/>
        </authorList>
    </citation>
    <scope>NUCLEOTIDE SEQUENCE [LARGE SCALE GENOMIC DNA]</scope>
    <source>
        <strain evidence="3 4">DSM 18101</strain>
    </source>
</reference>